<comment type="similarity">
    <text evidence="1">Belongs to the lcsJ thioesterase family.</text>
</comment>
<comment type="caution">
    <text evidence="3">The sequence shown here is derived from an EMBL/GenBank/DDBJ whole genome shotgun (WGS) entry which is preliminary data.</text>
</comment>
<evidence type="ECO:0000256" key="1">
    <source>
        <dbReference type="ARBA" id="ARBA00038476"/>
    </source>
</evidence>
<dbReference type="EMBL" id="MU858125">
    <property type="protein sequence ID" value="KAK4212526.1"/>
    <property type="molecule type" value="Genomic_DNA"/>
</dbReference>
<protein>
    <submittedName>
        <fullName evidence="3">Uncharacterized protein</fullName>
    </submittedName>
</protein>
<name>A0AAN7B4J3_9PEZI</name>
<reference evidence="3" key="1">
    <citation type="journal article" date="2023" name="Mol. Phylogenet. Evol.">
        <title>Genome-scale phylogeny and comparative genomics of the fungal order Sordariales.</title>
        <authorList>
            <person name="Hensen N."/>
            <person name="Bonometti L."/>
            <person name="Westerberg I."/>
            <person name="Brannstrom I.O."/>
            <person name="Guillou S."/>
            <person name="Cros-Aarteil S."/>
            <person name="Calhoun S."/>
            <person name="Haridas S."/>
            <person name="Kuo A."/>
            <person name="Mondo S."/>
            <person name="Pangilinan J."/>
            <person name="Riley R."/>
            <person name="LaButti K."/>
            <person name="Andreopoulos B."/>
            <person name="Lipzen A."/>
            <person name="Chen C."/>
            <person name="Yan M."/>
            <person name="Daum C."/>
            <person name="Ng V."/>
            <person name="Clum A."/>
            <person name="Steindorff A."/>
            <person name="Ohm R.A."/>
            <person name="Martin F."/>
            <person name="Silar P."/>
            <person name="Natvig D.O."/>
            <person name="Lalanne C."/>
            <person name="Gautier V."/>
            <person name="Ament-Velasquez S.L."/>
            <person name="Kruys A."/>
            <person name="Hutchinson M.I."/>
            <person name="Powell A.J."/>
            <person name="Barry K."/>
            <person name="Miller A.N."/>
            <person name="Grigoriev I.V."/>
            <person name="Debuchy R."/>
            <person name="Gladieux P."/>
            <person name="Hiltunen Thoren M."/>
            <person name="Johannesson H."/>
        </authorList>
    </citation>
    <scope>NUCLEOTIDE SEQUENCE</scope>
    <source>
        <strain evidence="3">PSN293</strain>
    </source>
</reference>
<evidence type="ECO:0000313" key="4">
    <source>
        <dbReference type="Proteomes" id="UP001301769"/>
    </source>
</evidence>
<dbReference type="InterPro" id="IPR051490">
    <property type="entry name" value="THEM6_lcsJ_thioesterase"/>
</dbReference>
<dbReference type="AlphaFoldDB" id="A0AAN7B4J3"/>
<accession>A0AAN7B4J3</accession>
<reference evidence="3" key="2">
    <citation type="submission" date="2023-05" db="EMBL/GenBank/DDBJ databases">
        <authorList>
            <consortium name="Lawrence Berkeley National Laboratory"/>
            <person name="Steindorff A."/>
            <person name="Hensen N."/>
            <person name="Bonometti L."/>
            <person name="Westerberg I."/>
            <person name="Brannstrom I.O."/>
            <person name="Guillou S."/>
            <person name="Cros-Aarteil S."/>
            <person name="Calhoun S."/>
            <person name="Haridas S."/>
            <person name="Kuo A."/>
            <person name="Mondo S."/>
            <person name="Pangilinan J."/>
            <person name="Riley R."/>
            <person name="Labutti K."/>
            <person name="Andreopoulos B."/>
            <person name="Lipzen A."/>
            <person name="Chen C."/>
            <person name="Yanf M."/>
            <person name="Daum C."/>
            <person name="Ng V."/>
            <person name="Clum A."/>
            <person name="Ohm R."/>
            <person name="Martin F."/>
            <person name="Silar P."/>
            <person name="Natvig D."/>
            <person name="Lalanne C."/>
            <person name="Gautier V."/>
            <person name="Ament-Velasquez S.L."/>
            <person name="Kruys A."/>
            <person name="Hutchinson M.I."/>
            <person name="Powell A.J."/>
            <person name="Barry K."/>
            <person name="Miller A.N."/>
            <person name="Grigoriev I.V."/>
            <person name="Debuchy R."/>
            <person name="Gladieux P."/>
            <person name="Thoren M.H."/>
            <person name="Johannesson H."/>
        </authorList>
    </citation>
    <scope>NUCLEOTIDE SEQUENCE</scope>
    <source>
        <strain evidence="3">PSN293</strain>
    </source>
</reference>
<organism evidence="3 4">
    <name type="scientific">Rhypophila decipiens</name>
    <dbReference type="NCBI Taxonomy" id="261697"/>
    <lineage>
        <taxon>Eukaryota</taxon>
        <taxon>Fungi</taxon>
        <taxon>Dikarya</taxon>
        <taxon>Ascomycota</taxon>
        <taxon>Pezizomycotina</taxon>
        <taxon>Sordariomycetes</taxon>
        <taxon>Sordariomycetidae</taxon>
        <taxon>Sordariales</taxon>
        <taxon>Naviculisporaceae</taxon>
        <taxon>Rhypophila</taxon>
    </lineage>
</organism>
<dbReference type="Proteomes" id="UP001301769">
    <property type="component" value="Unassembled WGS sequence"/>
</dbReference>
<gene>
    <name evidence="3" type="ORF">QBC37DRAFT_424705</name>
</gene>
<dbReference type="PANTHER" id="PTHR12475">
    <property type="match status" value="1"/>
</dbReference>
<feature type="compositionally biased region" description="Low complexity" evidence="2">
    <location>
        <begin position="69"/>
        <end position="80"/>
    </location>
</feature>
<proteinExistence type="inferred from homology"/>
<feature type="region of interest" description="Disordered" evidence="2">
    <location>
        <begin position="58"/>
        <end position="85"/>
    </location>
</feature>
<evidence type="ECO:0000313" key="3">
    <source>
        <dbReference type="EMBL" id="KAK4212526.1"/>
    </source>
</evidence>
<dbReference type="SUPFAM" id="SSF54637">
    <property type="entry name" value="Thioesterase/thiol ester dehydrase-isomerase"/>
    <property type="match status" value="1"/>
</dbReference>
<evidence type="ECO:0000256" key="2">
    <source>
        <dbReference type="SAM" id="MobiDB-lite"/>
    </source>
</evidence>
<keyword evidence="4" id="KW-1185">Reference proteome</keyword>
<sequence length="295" mass="31825">MDRLTTLLPAWASTTTAAILVLTTGTIFTLIGPKNLPLGYTVRLLPSLYRIFRPRYSSSSQKKSKPGISSTSTEPSTQQSGPMTAAHPTIFSHHVTKTKAYLPDIDINVHKSNSTFFVDADISRAALLSSLLSDGLANLPPSGGKRPKPGMFLLAGVGCKFLRSIAPLEQFEVSSRILCWEEGPKGALFVVTYFLRSGMGEKLAGQHGREVEVQGGPAALIKDDKLRKGVFAVMVTRYVFKAGREGVAPEIVLRAAALMRDGDSGKQHEGGEWIDGESVNMVVRTGLEYVAGCML</sequence>
<dbReference type="InterPro" id="IPR029069">
    <property type="entry name" value="HotDog_dom_sf"/>
</dbReference>
<dbReference type="PANTHER" id="PTHR12475:SF4">
    <property type="entry name" value="PROTEIN THEM6"/>
    <property type="match status" value="1"/>
</dbReference>